<feature type="transmembrane region" description="Helical" evidence="6">
    <location>
        <begin position="114"/>
        <end position="134"/>
    </location>
</feature>
<feature type="transmembrane region" description="Helical" evidence="6">
    <location>
        <begin position="20"/>
        <end position="39"/>
    </location>
</feature>
<keyword evidence="9" id="KW-1185">Reference proteome</keyword>
<dbReference type="Proteomes" id="UP001227126">
    <property type="component" value="Unassembled WGS sequence"/>
</dbReference>
<dbReference type="PANTHER" id="PTHR35007:SF2">
    <property type="entry name" value="PILUS ASSEMBLE PROTEIN"/>
    <property type="match status" value="1"/>
</dbReference>
<name>A0ABT7FC17_9RHOB</name>
<feature type="domain" description="Type II secretion system protein GspF" evidence="7">
    <location>
        <begin position="192"/>
        <end position="318"/>
    </location>
</feature>
<dbReference type="PANTHER" id="PTHR35007">
    <property type="entry name" value="INTEGRAL MEMBRANE PROTEIN-RELATED"/>
    <property type="match status" value="1"/>
</dbReference>
<sequence>MERNLEIVADRFGIPVETLLLTGLGLGVVLLFVSVASALSQRNPAAARIAGLRARQPESRQDRGLLLKTVRTPTGLFKAALPSKDSERLKIEEKLLQAGLTGRNALRNYTLTRVWFGLFLPIAVAALILGSKVPGTPVPDVLADVFAPMNQSNAVQLVGVLAGLGYLLPAAWLNHRQRTRQRKLAEAFPNALDLLQVSVEAGLGFDAAMTRVGNELAHVSPDIAFEFLSTQHQIQAGRPREQALSDMARRTGLGMVQSFASVVQQSMRFGTSMSDALTTYASEMREYRETKAQEMANKLPVKMSAVLAALMLPTLMIVTAGPSILRYFRGFGG</sequence>
<accession>A0ABT7FC17</accession>
<evidence type="ECO:0000256" key="3">
    <source>
        <dbReference type="ARBA" id="ARBA00022692"/>
    </source>
</evidence>
<evidence type="ECO:0000256" key="1">
    <source>
        <dbReference type="ARBA" id="ARBA00004651"/>
    </source>
</evidence>
<evidence type="ECO:0000256" key="6">
    <source>
        <dbReference type="SAM" id="Phobius"/>
    </source>
</evidence>
<keyword evidence="2" id="KW-1003">Cell membrane</keyword>
<dbReference type="Pfam" id="PF00482">
    <property type="entry name" value="T2SSF"/>
    <property type="match status" value="1"/>
</dbReference>
<dbReference type="EMBL" id="JASNJE010000005">
    <property type="protein sequence ID" value="MDK3072573.1"/>
    <property type="molecule type" value="Genomic_DNA"/>
</dbReference>
<dbReference type="InterPro" id="IPR018076">
    <property type="entry name" value="T2SS_GspF_dom"/>
</dbReference>
<evidence type="ECO:0000256" key="2">
    <source>
        <dbReference type="ARBA" id="ARBA00022475"/>
    </source>
</evidence>
<organism evidence="8 9">
    <name type="scientific">Sedimentitalea xiamensis</name>
    <dbReference type="NCBI Taxonomy" id="3050037"/>
    <lineage>
        <taxon>Bacteria</taxon>
        <taxon>Pseudomonadati</taxon>
        <taxon>Pseudomonadota</taxon>
        <taxon>Alphaproteobacteria</taxon>
        <taxon>Rhodobacterales</taxon>
        <taxon>Paracoccaceae</taxon>
        <taxon>Sedimentitalea</taxon>
    </lineage>
</organism>
<reference evidence="8 9" key="1">
    <citation type="submission" date="2023-05" db="EMBL/GenBank/DDBJ databases">
        <title>Sedimentitalea sp. nov. JM2-8.</title>
        <authorList>
            <person name="Huang J."/>
        </authorList>
    </citation>
    <scope>NUCLEOTIDE SEQUENCE [LARGE SCALE GENOMIC DNA]</scope>
    <source>
        <strain evidence="8 9">JM2-8</strain>
    </source>
</reference>
<feature type="transmembrane region" description="Helical" evidence="6">
    <location>
        <begin position="154"/>
        <end position="173"/>
    </location>
</feature>
<comment type="subcellular location">
    <subcellularLocation>
        <location evidence="1">Cell membrane</location>
        <topology evidence="1">Multi-pass membrane protein</topology>
    </subcellularLocation>
</comment>
<keyword evidence="4 6" id="KW-1133">Transmembrane helix</keyword>
<evidence type="ECO:0000256" key="4">
    <source>
        <dbReference type="ARBA" id="ARBA00022989"/>
    </source>
</evidence>
<keyword evidence="5 6" id="KW-0472">Membrane</keyword>
<comment type="caution">
    <text evidence="8">The sequence shown here is derived from an EMBL/GenBank/DDBJ whole genome shotgun (WGS) entry which is preliminary data.</text>
</comment>
<evidence type="ECO:0000313" key="9">
    <source>
        <dbReference type="Proteomes" id="UP001227126"/>
    </source>
</evidence>
<proteinExistence type="predicted"/>
<evidence type="ECO:0000256" key="5">
    <source>
        <dbReference type="ARBA" id="ARBA00023136"/>
    </source>
</evidence>
<protein>
    <submittedName>
        <fullName evidence="8">Type II secretion system F family protein</fullName>
    </submittedName>
</protein>
<feature type="transmembrane region" description="Helical" evidence="6">
    <location>
        <begin position="305"/>
        <end position="328"/>
    </location>
</feature>
<dbReference type="RefSeq" id="WP_284484516.1">
    <property type="nucleotide sequence ID" value="NZ_JASNJE010000005.1"/>
</dbReference>
<evidence type="ECO:0000259" key="7">
    <source>
        <dbReference type="Pfam" id="PF00482"/>
    </source>
</evidence>
<evidence type="ECO:0000313" key="8">
    <source>
        <dbReference type="EMBL" id="MDK3072573.1"/>
    </source>
</evidence>
<keyword evidence="3 6" id="KW-0812">Transmembrane</keyword>
<gene>
    <name evidence="8" type="ORF">QO034_05580</name>
</gene>